<dbReference type="PANTHER" id="PTHR43065:SF10">
    <property type="entry name" value="PEROXIDE STRESS-ACTIVATED HISTIDINE KINASE MAK3"/>
    <property type="match status" value="1"/>
</dbReference>
<feature type="domain" description="PAS" evidence="10">
    <location>
        <begin position="1"/>
        <end position="30"/>
    </location>
</feature>
<evidence type="ECO:0000256" key="8">
    <source>
        <dbReference type="ARBA" id="ARBA00023012"/>
    </source>
</evidence>
<dbReference type="PRINTS" id="PR00344">
    <property type="entry name" value="BCTRLSENSOR"/>
</dbReference>
<gene>
    <name evidence="11" type="ORF">SAMN06265182_0216</name>
</gene>
<dbReference type="CDD" id="cd00082">
    <property type="entry name" value="HisKA"/>
    <property type="match status" value="1"/>
</dbReference>
<sequence>MEKFEKILESIDDPIVVVSKNGKILYINQAGYTLKSQLGNKGFSELVNSPLNLNFIKKGMSVKGLFKEINNNRFLIDAFPYEDGITLLIRDITRFIELEELSKKEGLIITVSKLLSSVFHDMKGPIGGIKGAAQLLKEDIQDKELIDDILYETKRIENMISEITLLAKPVQLSKKMINIHKVIDDAIKTLEKSFPEVYFERLYDPSLPDLYIDPDYMYRVLVNIIKNGIEAIKGKGKIRVSTGISWDKIYSPKGNKVFIKIKDSGKGVSEDMIDKLFIPFVSTKKKGMGIGLSSSYKIVKEHGGILRYIGDATFEILLPIPERGEK</sequence>
<dbReference type="SUPFAM" id="SSF55874">
    <property type="entry name" value="ATPase domain of HSP90 chaperone/DNA topoisomerase II/histidine kinase"/>
    <property type="match status" value="1"/>
</dbReference>
<dbReference type="PANTHER" id="PTHR43065">
    <property type="entry name" value="SENSOR HISTIDINE KINASE"/>
    <property type="match status" value="1"/>
</dbReference>
<comment type="catalytic activity">
    <reaction evidence="1">
        <text>ATP + protein L-histidine = ADP + protein N-phospho-L-histidine.</text>
        <dbReference type="EC" id="2.7.13.3"/>
    </reaction>
</comment>
<dbReference type="InterPro" id="IPR036890">
    <property type="entry name" value="HATPase_C_sf"/>
</dbReference>
<evidence type="ECO:0000256" key="5">
    <source>
        <dbReference type="ARBA" id="ARBA00022741"/>
    </source>
</evidence>
<dbReference type="GO" id="GO:0006355">
    <property type="term" value="P:regulation of DNA-templated transcription"/>
    <property type="evidence" value="ECO:0007669"/>
    <property type="project" value="InterPro"/>
</dbReference>
<keyword evidence="8" id="KW-0902">Two-component regulatory system</keyword>
<dbReference type="GO" id="GO:0000155">
    <property type="term" value="F:phosphorelay sensor kinase activity"/>
    <property type="evidence" value="ECO:0007669"/>
    <property type="project" value="InterPro"/>
</dbReference>
<reference evidence="12" key="1">
    <citation type="submission" date="2017-09" db="EMBL/GenBank/DDBJ databases">
        <authorList>
            <person name="Varghese N."/>
            <person name="Submissions S."/>
        </authorList>
    </citation>
    <scope>NUCLEOTIDE SEQUENCE [LARGE SCALE GENOMIC DNA]</scope>
    <source>
        <strain evidence="12">DSM 15103</strain>
    </source>
</reference>
<dbReference type="GO" id="GO:0005524">
    <property type="term" value="F:ATP binding"/>
    <property type="evidence" value="ECO:0007669"/>
    <property type="project" value="UniProtKB-KW"/>
</dbReference>
<dbReference type="InterPro" id="IPR000014">
    <property type="entry name" value="PAS"/>
</dbReference>
<dbReference type="InterPro" id="IPR013767">
    <property type="entry name" value="PAS_fold"/>
</dbReference>
<evidence type="ECO:0000256" key="7">
    <source>
        <dbReference type="ARBA" id="ARBA00022840"/>
    </source>
</evidence>
<evidence type="ECO:0000256" key="3">
    <source>
        <dbReference type="ARBA" id="ARBA00022553"/>
    </source>
</evidence>
<dbReference type="EC" id="2.7.13.3" evidence="2"/>
<evidence type="ECO:0000259" key="10">
    <source>
        <dbReference type="PROSITE" id="PS50112"/>
    </source>
</evidence>
<dbReference type="SUPFAM" id="SSF47384">
    <property type="entry name" value="Homodimeric domain of signal transducing histidine kinase"/>
    <property type="match status" value="1"/>
</dbReference>
<dbReference type="InterPro" id="IPR005467">
    <property type="entry name" value="His_kinase_dom"/>
</dbReference>
<keyword evidence="3" id="KW-0597">Phosphoprotein</keyword>
<dbReference type="Gene3D" id="3.30.565.10">
    <property type="entry name" value="Histidine kinase-like ATPase, C-terminal domain"/>
    <property type="match status" value="1"/>
</dbReference>
<dbReference type="Pfam" id="PF00989">
    <property type="entry name" value="PAS"/>
    <property type="match status" value="1"/>
</dbReference>
<dbReference type="SMART" id="SM00388">
    <property type="entry name" value="HisKA"/>
    <property type="match status" value="1"/>
</dbReference>
<dbReference type="RefSeq" id="WP_096999417.1">
    <property type="nucleotide sequence ID" value="NZ_OBEI01000001.1"/>
</dbReference>
<protein>
    <recommendedName>
        <fullName evidence="2">histidine kinase</fullName>
        <ecNumber evidence="2">2.7.13.3</ecNumber>
    </recommendedName>
</protein>
<organism evidence="11 12">
    <name type="scientific">Persephonella hydrogeniphila</name>
    <dbReference type="NCBI Taxonomy" id="198703"/>
    <lineage>
        <taxon>Bacteria</taxon>
        <taxon>Pseudomonadati</taxon>
        <taxon>Aquificota</taxon>
        <taxon>Aquificia</taxon>
        <taxon>Aquificales</taxon>
        <taxon>Hydrogenothermaceae</taxon>
        <taxon>Persephonella</taxon>
    </lineage>
</organism>
<dbReference type="AlphaFoldDB" id="A0A285N046"/>
<dbReference type="Pfam" id="PF02518">
    <property type="entry name" value="HATPase_c"/>
    <property type="match status" value="1"/>
</dbReference>
<dbReference type="InterPro" id="IPR036097">
    <property type="entry name" value="HisK_dim/P_sf"/>
</dbReference>
<keyword evidence="5" id="KW-0547">Nucleotide-binding</keyword>
<dbReference type="SMART" id="SM00387">
    <property type="entry name" value="HATPase_c"/>
    <property type="match status" value="1"/>
</dbReference>
<keyword evidence="6 11" id="KW-0418">Kinase</keyword>
<dbReference type="PROSITE" id="PS50109">
    <property type="entry name" value="HIS_KIN"/>
    <property type="match status" value="1"/>
</dbReference>
<keyword evidence="4" id="KW-0808">Transferase</keyword>
<dbReference type="InterPro" id="IPR003661">
    <property type="entry name" value="HisK_dim/P_dom"/>
</dbReference>
<dbReference type="InterPro" id="IPR004358">
    <property type="entry name" value="Sig_transdc_His_kin-like_C"/>
</dbReference>
<dbReference type="OrthoDB" id="9784397at2"/>
<dbReference type="Gene3D" id="1.10.287.130">
    <property type="match status" value="1"/>
</dbReference>
<name>A0A285N046_9AQUI</name>
<proteinExistence type="predicted"/>
<dbReference type="Proteomes" id="UP000219036">
    <property type="component" value="Unassembled WGS sequence"/>
</dbReference>
<dbReference type="Pfam" id="PF00512">
    <property type="entry name" value="HisKA"/>
    <property type="match status" value="1"/>
</dbReference>
<dbReference type="InterPro" id="IPR003594">
    <property type="entry name" value="HATPase_dom"/>
</dbReference>
<dbReference type="PROSITE" id="PS50112">
    <property type="entry name" value="PAS"/>
    <property type="match status" value="1"/>
</dbReference>
<evidence type="ECO:0000256" key="2">
    <source>
        <dbReference type="ARBA" id="ARBA00012438"/>
    </source>
</evidence>
<dbReference type="EMBL" id="OBEI01000001">
    <property type="protein sequence ID" value="SNZ02809.1"/>
    <property type="molecule type" value="Genomic_DNA"/>
</dbReference>
<evidence type="ECO:0000256" key="1">
    <source>
        <dbReference type="ARBA" id="ARBA00000085"/>
    </source>
</evidence>
<evidence type="ECO:0000256" key="4">
    <source>
        <dbReference type="ARBA" id="ARBA00022679"/>
    </source>
</evidence>
<evidence type="ECO:0000259" key="9">
    <source>
        <dbReference type="PROSITE" id="PS50109"/>
    </source>
</evidence>
<evidence type="ECO:0000313" key="12">
    <source>
        <dbReference type="Proteomes" id="UP000219036"/>
    </source>
</evidence>
<evidence type="ECO:0000313" key="11">
    <source>
        <dbReference type="EMBL" id="SNZ02809.1"/>
    </source>
</evidence>
<keyword evidence="12" id="KW-1185">Reference proteome</keyword>
<keyword evidence="7" id="KW-0067">ATP-binding</keyword>
<accession>A0A285N046</accession>
<evidence type="ECO:0000256" key="6">
    <source>
        <dbReference type="ARBA" id="ARBA00022777"/>
    </source>
</evidence>
<feature type="domain" description="Histidine kinase" evidence="9">
    <location>
        <begin position="117"/>
        <end position="324"/>
    </location>
</feature>